<evidence type="ECO:0000313" key="6">
    <source>
        <dbReference type="Proteomes" id="UP001331515"/>
    </source>
</evidence>
<dbReference type="EMBL" id="JAURVH010001536">
    <property type="protein sequence ID" value="KAK5890962.1"/>
    <property type="molecule type" value="Genomic_DNA"/>
</dbReference>
<keyword evidence="1" id="KW-0245">EGF-like domain</keyword>
<evidence type="ECO:0000259" key="3">
    <source>
        <dbReference type="PROSITE" id="PS50024"/>
    </source>
</evidence>
<evidence type="ECO:0000259" key="4">
    <source>
        <dbReference type="PROSITE" id="PS50026"/>
    </source>
</evidence>
<sequence>MVFGRPVSAGVSSVVHLVLEDFANAAYQTLNLDIDKYSLDVEAGERADPCKFQACNEFSRCVVNRWSGEAECVCAAGYVSVDGLPCQSVCDVTHDFCLNDGKCDVQPGKGAICRCRVGENWWYRGQHCEEFVSEPLVVGIAMASVSGLLLVAGGIVYFLSRTLRERYDAEDSEDPIRLGVPSLKRSAKLTAAPDSGPVAAQFYRRYDDEAPL</sequence>
<comment type="caution">
    <text evidence="1">Lacks conserved residue(s) required for the propagation of feature annotation.</text>
</comment>
<evidence type="ECO:0000313" key="5">
    <source>
        <dbReference type="EMBL" id="KAK5890962.1"/>
    </source>
</evidence>
<organism evidence="5 6">
    <name type="scientific">Champsocephalus gunnari</name>
    <name type="common">Mackerel icefish</name>
    <dbReference type="NCBI Taxonomy" id="52237"/>
    <lineage>
        <taxon>Eukaryota</taxon>
        <taxon>Metazoa</taxon>
        <taxon>Chordata</taxon>
        <taxon>Craniata</taxon>
        <taxon>Vertebrata</taxon>
        <taxon>Euteleostomi</taxon>
        <taxon>Actinopterygii</taxon>
        <taxon>Neopterygii</taxon>
        <taxon>Teleostei</taxon>
        <taxon>Neoteleostei</taxon>
        <taxon>Acanthomorphata</taxon>
        <taxon>Eupercaria</taxon>
        <taxon>Perciformes</taxon>
        <taxon>Notothenioidei</taxon>
        <taxon>Channichthyidae</taxon>
        <taxon>Champsocephalus</taxon>
    </lineage>
</organism>
<feature type="domain" description="SEA" evidence="3">
    <location>
        <begin position="1"/>
        <end position="46"/>
    </location>
</feature>
<dbReference type="GO" id="GO:0007601">
    <property type="term" value="P:visual perception"/>
    <property type="evidence" value="ECO:0007669"/>
    <property type="project" value="InterPro"/>
</dbReference>
<dbReference type="Proteomes" id="UP001331515">
    <property type="component" value="Unassembled WGS sequence"/>
</dbReference>
<feature type="domain" description="EGF-like" evidence="4">
    <location>
        <begin position="46"/>
        <end position="87"/>
    </location>
</feature>
<dbReference type="GO" id="GO:0071944">
    <property type="term" value="C:cell periphery"/>
    <property type="evidence" value="ECO:0007669"/>
    <property type="project" value="UniProtKB-ARBA"/>
</dbReference>
<keyword evidence="2" id="KW-0812">Transmembrane</keyword>
<dbReference type="InterPro" id="IPR000082">
    <property type="entry name" value="SEA_dom"/>
</dbReference>
<dbReference type="PROSITE" id="PS01186">
    <property type="entry name" value="EGF_2"/>
    <property type="match status" value="1"/>
</dbReference>
<evidence type="ECO:0000256" key="2">
    <source>
        <dbReference type="SAM" id="Phobius"/>
    </source>
</evidence>
<name>A0AAN8GUM5_CHAGU</name>
<gene>
    <name evidence="5" type="ORF">CgunFtcFv8_018260</name>
</gene>
<keyword evidence="2" id="KW-1133">Transmembrane helix</keyword>
<evidence type="ECO:0000256" key="1">
    <source>
        <dbReference type="PROSITE-ProRule" id="PRU00076"/>
    </source>
</evidence>
<dbReference type="PROSITE" id="PS50024">
    <property type="entry name" value="SEA"/>
    <property type="match status" value="1"/>
</dbReference>
<reference evidence="5 6" key="1">
    <citation type="journal article" date="2023" name="Mol. Biol. Evol.">
        <title>Genomics of Secondarily Temperate Adaptation in the Only Non-Antarctic Icefish.</title>
        <authorList>
            <person name="Rivera-Colon A.G."/>
            <person name="Rayamajhi N."/>
            <person name="Minhas B.F."/>
            <person name="Madrigal G."/>
            <person name="Bilyk K.T."/>
            <person name="Yoon V."/>
            <person name="Hune M."/>
            <person name="Gregory S."/>
            <person name="Cheng C.H.C."/>
            <person name="Catchen J.M."/>
        </authorList>
    </citation>
    <scope>NUCLEOTIDE SEQUENCE [LARGE SCALE GENOMIC DNA]</scope>
    <source>
        <tissue evidence="5">White muscle</tissue>
    </source>
</reference>
<dbReference type="PROSITE" id="PS50026">
    <property type="entry name" value="EGF_3"/>
    <property type="match status" value="1"/>
</dbReference>
<dbReference type="PANTHER" id="PTHR12199">
    <property type="entry name" value="INTERPHOTORECEPTOR MATRIX PROTEOGLYCAN"/>
    <property type="match status" value="1"/>
</dbReference>
<dbReference type="InterPro" id="IPR000742">
    <property type="entry name" value="EGF"/>
</dbReference>
<dbReference type="GO" id="GO:0005540">
    <property type="term" value="F:hyaluronic acid binding"/>
    <property type="evidence" value="ECO:0007669"/>
    <property type="project" value="TreeGrafter"/>
</dbReference>
<proteinExistence type="predicted"/>
<keyword evidence="1" id="KW-1015">Disulfide bond</keyword>
<dbReference type="InterPro" id="IPR039861">
    <property type="entry name" value="IMPG"/>
</dbReference>
<dbReference type="GO" id="GO:0008201">
    <property type="term" value="F:heparin binding"/>
    <property type="evidence" value="ECO:0007669"/>
    <property type="project" value="TreeGrafter"/>
</dbReference>
<keyword evidence="2" id="KW-0472">Membrane</keyword>
<dbReference type="AlphaFoldDB" id="A0AAN8GUM5"/>
<feature type="disulfide bond" evidence="1">
    <location>
        <begin position="55"/>
        <end position="72"/>
    </location>
</feature>
<dbReference type="Gene3D" id="2.10.25.10">
    <property type="entry name" value="Laminin"/>
    <property type="match status" value="1"/>
</dbReference>
<accession>A0AAN8GUM5</accession>
<protein>
    <recommendedName>
        <fullName evidence="7">Interphotoreceptor matrix proteoglycan 2</fullName>
    </recommendedName>
</protein>
<keyword evidence="6" id="KW-1185">Reference proteome</keyword>
<comment type="caution">
    <text evidence="5">The sequence shown here is derived from an EMBL/GenBank/DDBJ whole genome shotgun (WGS) entry which is preliminary data.</text>
</comment>
<dbReference type="PANTHER" id="PTHR12199:SF4">
    <property type="entry name" value="INTERPHOTORECEPTOR MATRIX PROTEOGLYCAN 2"/>
    <property type="match status" value="1"/>
</dbReference>
<feature type="transmembrane region" description="Helical" evidence="2">
    <location>
        <begin position="136"/>
        <end position="159"/>
    </location>
</feature>
<evidence type="ECO:0008006" key="7">
    <source>
        <dbReference type="Google" id="ProtNLM"/>
    </source>
</evidence>